<evidence type="ECO:0000313" key="7">
    <source>
        <dbReference type="EMBL" id="MEK0309159.1"/>
    </source>
</evidence>
<dbReference type="OrthoDB" id="9799244at2"/>
<protein>
    <recommendedName>
        <fullName evidence="4 5">Small ribosomal subunit protein bS21</fullName>
    </recommendedName>
</protein>
<dbReference type="RefSeq" id="WP_078123137.1">
    <property type="nucleotide sequence ID" value="NZ_JAOSJG010000012.1"/>
</dbReference>
<dbReference type="Proteomes" id="UP000189722">
    <property type="component" value="Unassembled WGS sequence"/>
</dbReference>
<sequence>MTKVITRENEQIEDAYKRFRREVSKSGITAIVRQKAFFIKPSVARKMRAKKFQLKKR</sequence>
<dbReference type="HAMAP" id="MF_00358">
    <property type="entry name" value="Ribosomal_bS21"/>
    <property type="match status" value="1"/>
</dbReference>
<evidence type="ECO:0000256" key="5">
    <source>
        <dbReference type="HAMAP-Rule" id="MF_00358"/>
    </source>
</evidence>
<dbReference type="Gene3D" id="1.20.5.1150">
    <property type="entry name" value="Ribosomal protein S8"/>
    <property type="match status" value="1"/>
</dbReference>
<comment type="caution">
    <text evidence="8">The sequence shown here is derived from an EMBL/GenBank/DDBJ whole genome shotgun (WGS) entry which is preliminary data.</text>
</comment>
<evidence type="ECO:0000256" key="1">
    <source>
        <dbReference type="ARBA" id="ARBA00006640"/>
    </source>
</evidence>
<evidence type="ECO:0000256" key="2">
    <source>
        <dbReference type="ARBA" id="ARBA00022980"/>
    </source>
</evidence>
<dbReference type="Pfam" id="PF01165">
    <property type="entry name" value="Ribosomal_S21"/>
    <property type="match status" value="1"/>
</dbReference>
<dbReference type="InterPro" id="IPR001911">
    <property type="entry name" value="Ribosomal_bS21"/>
</dbReference>
<evidence type="ECO:0000256" key="4">
    <source>
        <dbReference type="ARBA" id="ARBA00035135"/>
    </source>
</evidence>
<dbReference type="EMBL" id="JAOSJG010000012">
    <property type="protein sequence ID" value="MEK0309159.1"/>
    <property type="molecule type" value="Genomic_DNA"/>
</dbReference>
<reference evidence="8 9" key="1">
    <citation type="submission" date="2017-02" db="EMBL/GenBank/DDBJ databases">
        <title>A draft genome of 'Candidatus Phytoplasma aurantifolia' the agent of the witches-broom disease of lime.</title>
        <authorList>
            <person name="Foissac X."/>
            <person name="Carle P."/>
        </authorList>
    </citation>
    <scope>NUCLEOTIDE SEQUENCE [LARGE SCALE GENOMIC DNA]</scope>
    <source>
        <strain evidence="8 9">WBDL</strain>
    </source>
</reference>
<dbReference type="GO" id="GO:0003735">
    <property type="term" value="F:structural constituent of ribosome"/>
    <property type="evidence" value="ECO:0007669"/>
    <property type="project" value="InterPro"/>
</dbReference>
<dbReference type="EMBL" id="MWKN01000055">
    <property type="protein sequence ID" value="OOP58495.1"/>
    <property type="molecule type" value="Genomic_DNA"/>
</dbReference>
<dbReference type="STRING" id="180978.B2G44_01800"/>
<dbReference type="GO" id="GO:0006412">
    <property type="term" value="P:translation"/>
    <property type="evidence" value="ECO:0007669"/>
    <property type="project" value="UniProtKB-UniRule"/>
</dbReference>
<reference evidence="7 10" key="2">
    <citation type="journal article" date="2023" name="Int. J. Syst. Evol. Microbiol.">
        <title>The observation of taxonomic boundaries for the 16SrII and 16SrXXV phytoplasmas using genome-based delimitation.</title>
        <authorList>
            <person name="Rodrigues Jardim B."/>
            <person name="Tran-Nguyen L.T.T."/>
            <person name="Gambley C."/>
            <person name="Al-Sadi A.M."/>
            <person name="Al-Subhi A.M."/>
            <person name="Foissac X."/>
            <person name="Salar P."/>
            <person name="Cai H."/>
            <person name="Yang J.Y."/>
            <person name="Davis R."/>
            <person name="Jones L."/>
            <person name="Rodoni B."/>
            <person name="Constable F.E."/>
        </authorList>
    </citation>
    <scope>NUCLEOTIDE SEQUENCE [LARGE SCALE GENOMIC DNA]</scope>
    <source>
        <strain evidence="7">BAWM-OMN-P75</strain>
    </source>
</reference>
<keyword evidence="3 5" id="KW-0687">Ribonucleoprotein</keyword>
<organism evidence="8 9">
    <name type="scientific">Candidatus Phytoplasma citri</name>
    <dbReference type="NCBI Taxonomy" id="180978"/>
    <lineage>
        <taxon>Bacteria</taxon>
        <taxon>Bacillati</taxon>
        <taxon>Mycoplasmatota</taxon>
        <taxon>Mollicutes</taxon>
        <taxon>Acholeplasmatales</taxon>
        <taxon>Acholeplasmataceae</taxon>
        <taxon>Candidatus Phytoplasma</taxon>
        <taxon>16SrII (Peanut WB group)</taxon>
    </lineage>
</organism>
<name>A0A1S9LZQ0_9MOLU</name>
<keyword evidence="2 5" id="KW-0689">Ribosomal protein</keyword>
<evidence type="ECO:0000313" key="8">
    <source>
        <dbReference type="EMBL" id="OOP58495.1"/>
    </source>
</evidence>
<evidence type="ECO:0000313" key="9">
    <source>
        <dbReference type="Proteomes" id="UP000189722"/>
    </source>
</evidence>
<dbReference type="Proteomes" id="UP001383392">
    <property type="component" value="Unassembled WGS sequence"/>
</dbReference>
<dbReference type="InterPro" id="IPR038380">
    <property type="entry name" value="Ribosomal_bS21_sf"/>
</dbReference>
<evidence type="ECO:0000256" key="6">
    <source>
        <dbReference type="RuleBase" id="RU000667"/>
    </source>
</evidence>
<dbReference type="GO" id="GO:1990904">
    <property type="term" value="C:ribonucleoprotein complex"/>
    <property type="evidence" value="ECO:0007669"/>
    <property type="project" value="UniProtKB-KW"/>
</dbReference>
<gene>
    <name evidence="5 7" type="primary">rpsU</name>
    <name evidence="8" type="ORF">B2G44_01800</name>
    <name evidence="7" type="ORF">OC712_01535</name>
</gene>
<evidence type="ECO:0000313" key="10">
    <source>
        <dbReference type="Proteomes" id="UP001383392"/>
    </source>
</evidence>
<dbReference type="NCBIfam" id="TIGR00030">
    <property type="entry name" value="S21p"/>
    <property type="match status" value="1"/>
</dbReference>
<proteinExistence type="inferred from homology"/>
<dbReference type="PRINTS" id="PR00976">
    <property type="entry name" value="RIBOSOMALS21"/>
</dbReference>
<evidence type="ECO:0000256" key="3">
    <source>
        <dbReference type="ARBA" id="ARBA00023274"/>
    </source>
</evidence>
<keyword evidence="10" id="KW-1185">Reference proteome</keyword>
<comment type="similarity">
    <text evidence="1 5 6">Belongs to the bacterial ribosomal protein bS21 family.</text>
</comment>
<dbReference type="AlphaFoldDB" id="A0A1S9LZQ0"/>
<accession>A0A1S9LZQ0</accession>
<dbReference type="GO" id="GO:0005840">
    <property type="term" value="C:ribosome"/>
    <property type="evidence" value="ECO:0007669"/>
    <property type="project" value="UniProtKB-KW"/>
</dbReference>